<evidence type="ECO:0000256" key="15">
    <source>
        <dbReference type="ARBA" id="ARBA00023098"/>
    </source>
</evidence>
<dbReference type="PANTHER" id="PTHR42853">
    <property type="entry name" value="ACETYL-COENZYME A CARBOXYLASE CARBOXYL TRANSFERASE SUBUNIT ALPHA"/>
    <property type="match status" value="1"/>
</dbReference>
<evidence type="ECO:0000256" key="20">
    <source>
        <dbReference type="HAMAP-Rule" id="MF_01395"/>
    </source>
</evidence>
<gene>
    <name evidence="19" type="primary">accA</name>
    <name evidence="20" type="synonym">accD</name>
    <name evidence="23" type="ORF">GCM10009760_36440</name>
</gene>
<keyword evidence="11 20" id="KW-0863">Zinc-finger</keyword>
<dbReference type="NCBIfam" id="NF041504">
    <property type="entry name" value="AccA_sub"/>
    <property type="match status" value="1"/>
</dbReference>
<evidence type="ECO:0000256" key="3">
    <source>
        <dbReference type="ARBA" id="ARBA00006276"/>
    </source>
</evidence>
<accession>A0ABN2ZRZ3</accession>
<dbReference type="HAMAP" id="MF_01395">
    <property type="entry name" value="AcetylCoA_CT_beta"/>
    <property type="match status" value="1"/>
</dbReference>
<evidence type="ECO:0000256" key="8">
    <source>
        <dbReference type="ARBA" id="ARBA00022679"/>
    </source>
</evidence>
<sequence length="578" mass="60833">MVDTDDRPAAGTAEWVRCEHCAALVYGKRFLRTLRVCPDCGWHARLTAGQRLRQLLDHKSARPIGHIEPMHDPLGFTDSRPYTDRLTDARSSTGMREAVICVTGTIEHHPVVVAAMDFRFLGGSLGCGVGGLVTEAAHTSLRLRRPLLLVTASGGARMQEGVLSLMQMAKTAQALAELDEAGILVVSLITDPTYGGVAASFATLADVIIAEPGARMGFAGPRVIEQTTGETLPEGFQTAEFLLEHGMVDDVVPRPQLRPTLGKLLGLGSPPAAAHRAAAPDPVIPVIVEVAAAGPRADEPSDGPGRDSWEAVRLARHPDRPSTLDYIGHLLEDFHELHGDRLQEDCPAIVGGPGRLDGRAVMLIGHHKGGSDLAERRRRRFGMPGPAGYRKAARLMRMAAKLGLPLVTLVDTPGANPGRDAERGGQAGAIAENLRLMSRLPVPIVAVLIGEGGSGGALALAVADRVLVSANGVYSVISPEGCAAILWKDHGAAPAAAAAMRLHSGELLRLGVVDGIVPEPSGGAHQDHAGAATLLGTAVSAALAELIPWEPERLLQERKSRFHRFGTAEAPAGGRGSQ</sequence>
<keyword evidence="8 19" id="KW-0808">Transferase</keyword>
<evidence type="ECO:0000256" key="5">
    <source>
        <dbReference type="ARBA" id="ARBA00011664"/>
    </source>
</evidence>
<evidence type="ECO:0000256" key="2">
    <source>
        <dbReference type="ARBA" id="ARBA00004956"/>
    </source>
</evidence>
<dbReference type="Pfam" id="PF03255">
    <property type="entry name" value="ACCA"/>
    <property type="match status" value="1"/>
</dbReference>
<comment type="similarity">
    <text evidence="4">In the N-terminal section; belongs to the AccD/PCCB family.</text>
</comment>
<feature type="zinc finger region" description="C4-type" evidence="20">
    <location>
        <begin position="18"/>
        <end position="40"/>
    </location>
</feature>
<feature type="domain" description="CoA carboxyltransferase N-terminal" evidence="21">
    <location>
        <begin position="14"/>
        <end position="283"/>
    </location>
</feature>
<feature type="binding site" evidence="20">
    <location>
        <position position="21"/>
    </location>
    <ligand>
        <name>Zn(2+)</name>
        <dbReference type="ChEBI" id="CHEBI:29105"/>
    </ligand>
</feature>
<comment type="subunit">
    <text evidence="5">Acetyl-CoA carboxylase is a heterotetramer composed of biotin carboxyl carrier protein (AccB), biotin carboxylase (AccC) and two subunits of ACCase subunit beta/alpha.</text>
</comment>
<keyword evidence="10 19" id="KW-0547">Nucleotide-binding</keyword>
<comment type="cofactor">
    <cofactor evidence="20">
        <name>Zn(2+)</name>
        <dbReference type="ChEBI" id="CHEBI:29105"/>
    </cofactor>
    <text evidence="20">Binds 1 zinc ion per subunit.</text>
</comment>
<evidence type="ECO:0000256" key="9">
    <source>
        <dbReference type="ARBA" id="ARBA00022723"/>
    </source>
</evidence>
<comment type="catalytic activity">
    <reaction evidence="18 19">
        <text>N(6)-carboxybiotinyl-L-lysyl-[protein] + acetyl-CoA = N(6)-biotinyl-L-lysyl-[protein] + malonyl-CoA</text>
        <dbReference type="Rhea" id="RHEA:54728"/>
        <dbReference type="Rhea" id="RHEA-COMP:10505"/>
        <dbReference type="Rhea" id="RHEA-COMP:10506"/>
        <dbReference type="ChEBI" id="CHEBI:57288"/>
        <dbReference type="ChEBI" id="CHEBI:57384"/>
        <dbReference type="ChEBI" id="CHEBI:83144"/>
        <dbReference type="ChEBI" id="CHEBI:83145"/>
        <dbReference type="EC" id="2.1.3.15"/>
    </reaction>
</comment>
<dbReference type="NCBIfam" id="TIGR00515">
    <property type="entry name" value="accD"/>
    <property type="match status" value="1"/>
</dbReference>
<evidence type="ECO:0000256" key="19">
    <source>
        <dbReference type="HAMAP-Rule" id="MF_00823"/>
    </source>
</evidence>
<dbReference type="NCBIfam" id="TIGR00513">
    <property type="entry name" value="accA"/>
    <property type="match status" value="1"/>
</dbReference>
<evidence type="ECO:0000256" key="11">
    <source>
        <dbReference type="ARBA" id="ARBA00022771"/>
    </source>
</evidence>
<comment type="subunit">
    <text evidence="19">Acetyl-CoA carboxylase is a heterohexamer composed of biotin carboxyl carrier protein (AccB), biotin carboxylase (AccC) and two subunits each of ACCase subunit alpha (AccA) and ACCase subunit beta (AccD).</text>
</comment>
<evidence type="ECO:0000259" key="21">
    <source>
        <dbReference type="PROSITE" id="PS50980"/>
    </source>
</evidence>
<evidence type="ECO:0000313" key="23">
    <source>
        <dbReference type="EMBL" id="GAA2146539.1"/>
    </source>
</evidence>
<dbReference type="Gene3D" id="3.90.226.10">
    <property type="entry name" value="2-enoyl-CoA Hydratase, Chain A, domain 1"/>
    <property type="match status" value="2"/>
</dbReference>
<dbReference type="Pfam" id="PF17848">
    <property type="entry name" value="Zn_ribbon_ACC"/>
    <property type="match status" value="1"/>
</dbReference>
<evidence type="ECO:0000256" key="12">
    <source>
        <dbReference type="ARBA" id="ARBA00022832"/>
    </source>
</evidence>
<dbReference type="Proteomes" id="UP001422759">
    <property type="component" value="Unassembled WGS sequence"/>
</dbReference>
<keyword evidence="6 19" id="KW-0963">Cytoplasm</keyword>
<evidence type="ECO:0000256" key="6">
    <source>
        <dbReference type="ARBA" id="ARBA00022490"/>
    </source>
</evidence>
<dbReference type="InterPro" id="IPR029045">
    <property type="entry name" value="ClpP/crotonase-like_dom_sf"/>
</dbReference>
<dbReference type="InterPro" id="IPR011763">
    <property type="entry name" value="COA_CT_C"/>
</dbReference>
<feature type="domain" description="CoA carboxyltransferase C-terminal" evidence="22">
    <location>
        <begin position="296"/>
        <end position="545"/>
    </location>
</feature>
<dbReference type="RefSeq" id="WP_344466214.1">
    <property type="nucleotide sequence ID" value="NZ_BAAANT010000019.1"/>
</dbReference>
<evidence type="ECO:0000256" key="4">
    <source>
        <dbReference type="ARBA" id="ARBA00010284"/>
    </source>
</evidence>
<keyword evidence="12 19" id="KW-0276">Fatty acid metabolism</keyword>
<comment type="function">
    <text evidence="17 20">Component of the acetyl coenzyme A carboxylase (ACC) complex. Biotin carboxylase (BC) catalyzes the carboxylation of biotin on its carrier protein (BCCP) and then the CO(2) group is transferred by the transcarboxylase to acetyl-CoA to form malonyl-CoA.</text>
</comment>
<keyword evidence="24" id="KW-1185">Reference proteome</keyword>
<dbReference type="PROSITE" id="PS50989">
    <property type="entry name" value="COA_CT_CTER"/>
    <property type="match status" value="1"/>
</dbReference>
<feature type="binding site" evidence="20">
    <location>
        <position position="37"/>
    </location>
    <ligand>
        <name>Zn(2+)</name>
        <dbReference type="ChEBI" id="CHEBI:29105"/>
    </ligand>
</feature>
<keyword evidence="9 20" id="KW-0479">Metal-binding</keyword>
<proteinExistence type="inferred from homology"/>
<keyword evidence="15 19" id="KW-0443">Lipid metabolism</keyword>
<evidence type="ECO:0000259" key="22">
    <source>
        <dbReference type="PROSITE" id="PS50989"/>
    </source>
</evidence>
<dbReference type="HAMAP" id="MF_00823">
    <property type="entry name" value="AcetylCoA_CT_alpha"/>
    <property type="match status" value="1"/>
</dbReference>
<dbReference type="PRINTS" id="PR01070">
    <property type="entry name" value="ACCCTRFRASEB"/>
</dbReference>
<dbReference type="EC" id="2.1.3.15" evidence="19"/>
<evidence type="ECO:0000256" key="13">
    <source>
        <dbReference type="ARBA" id="ARBA00022833"/>
    </source>
</evidence>
<name>A0ABN2ZRZ3_9ACTN</name>
<keyword evidence="13 20" id="KW-0862">Zinc</keyword>
<evidence type="ECO:0000256" key="14">
    <source>
        <dbReference type="ARBA" id="ARBA00022840"/>
    </source>
</evidence>
<evidence type="ECO:0000256" key="17">
    <source>
        <dbReference type="ARBA" id="ARBA00025280"/>
    </source>
</evidence>
<evidence type="ECO:0000256" key="18">
    <source>
        <dbReference type="ARBA" id="ARBA00049152"/>
    </source>
</evidence>
<dbReference type="InterPro" id="IPR001095">
    <property type="entry name" value="Acetyl_CoA_COase_a_su"/>
</dbReference>
<evidence type="ECO:0000256" key="1">
    <source>
        <dbReference type="ARBA" id="ARBA00004496"/>
    </source>
</evidence>
<comment type="similarity">
    <text evidence="19">Belongs to the AccA family.</text>
</comment>
<feature type="binding site" evidence="20">
    <location>
        <position position="18"/>
    </location>
    <ligand>
        <name>Zn(2+)</name>
        <dbReference type="ChEBI" id="CHEBI:29105"/>
    </ligand>
</feature>
<comment type="similarity">
    <text evidence="3">In the C-terminal section; belongs to the AccA family.</text>
</comment>
<dbReference type="PROSITE" id="PS50980">
    <property type="entry name" value="COA_CT_NTER"/>
    <property type="match status" value="1"/>
</dbReference>
<evidence type="ECO:0000256" key="16">
    <source>
        <dbReference type="ARBA" id="ARBA00023160"/>
    </source>
</evidence>
<dbReference type="SUPFAM" id="SSF52096">
    <property type="entry name" value="ClpP/crotonase"/>
    <property type="match status" value="2"/>
</dbReference>
<comment type="function">
    <text evidence="19">Component of the acetyl coenzyme A carboxylase (ACC) complex. First, biotin carboxylase catalyzes the carboxylation of biotin on its carrier protein (BCCP) and then the CO(2) group is transferred by the carboxyltransferase to acetyl-CoA to form malonyl-CoA.</text>
</comment>
<comment type="pathway">
    <text evidence="2 19">Lipid metabolism; malonyl-CoA biosynthesis; malonyl-CoA from acetyl-CoA: step 1/1.</text>
</comment>
<comment type="caution">
    <text evidence="23">The sequence shown here is derived from an EMBL/GenBank/DDBJ whole genome shotgun (WGS) entry which is preliminary data.</text>
</comment>
<keyword evidence="16 19" id="KW-0275">Fatty acid biosynthesis</keyword>
<evidence type="ECO:0000256" key="10">
    <source>
        <dbReference type="ARBA" id="ARBA00022741"/>
    </source>
</evidence>
<feature type="binding site" evidence="20">
    <location>
        <position position="40"/>
    </location>
    <ligand>
        <name>Zn(2+)</name>
        <dbReference type="ChEBI" id="CHEBI:29105"/>
    </ligand>
</feature>
<reference evidence="23 24" key="1">
    <citation type="journal article" date="2019" name="Int. J. Syst. Evol. Microbiol.">
        <title>The Global Catalogue of Microorganisms (GCM) 10K type strain sequencing project: providing services to taxonomists for standard genome sequencing and annotation.</title>
        <authorList>
            <consortium name="The Broad Institute Genomics Platform"/>
            <consortium name="The Broad Institute Genome Sequencing Center for Infectious Disease"/>
            <person name="Wu L."/>
            <person name="Ma J."/>
        </authorList>
    </citation>
    <scope>NUCLEOTIDE SEQUENCE [LARGE SCALE GENOMIC DNA]</scope>
    <source>
        <strain evidence="23 24">JCM 14560</strain>
    </source>
</reference>
<dbReference type="InterPro" id="IPR011762">
    <property type="entry name" value="COA_CT_N"/>
</dbReference>
<organism evidence="23 24">
    <name type="scientific">Kitasatospora kazusensis</name>
    <dbReference type="NCBI Taxonomy" id="407974"/>
    <lineage>
        <taxon>Bacteria</taxon>
        <taxon>Bacillati</taxon>
        <taxon>Actinomycetota</taxon>
        <taxon>Actinomycetes</taxon>
        <taxon>Kitasatosporales</taxon>
        <taxon>Streptomycetaceae</taxon>
        <taxon>Kitasatospora</taxon>
    </lineage>
</organism>
<comment type="subcellular location">
    <subcellularLocation>
        <location evidence="1 19">Cytoplasm</location>
    </subcellularLocation>
</comment>
<dbReference type="EMBL" id="BAAANT010000019">
    <property type="protein sequence ID" value="GAA2146539.1"/>
    <property type="molecule type" value="Genomic_DNA"/>
</dbReference>
<dbReference type="InterPro" id="IPR041010">
    <property type="entry name" value="Znf-ACC"/>
</dbReference>
<dbReference type="InterPro" id="IPR000438">
    <property type="entry name" value="Acetyl_CoA_COase_Trfase_b_su"/>
</dbReference>
<protein>
    <recommendedName>
        <fullName evidence="19 20">Multifunctional fusion protein</fullName>
    </recommendedName>
    <domain>
        <recommendedName>
            <fullName evidence="19">Acetyl-coenzyme A carboxylase carboxyl transferase subunit alpha</fullName>
            <shortName evidence="19">ACCase subunit alpha</shortName>
            <shortName evidence="19">Acetyl-CoA carboxylase carboxyltransferase subunit alpha</shortName>
            <ecNumber evidence="19">2.1.3.15</ecNumber>
        </recommendedName>
    </domain>
    <domain>
        <recommendedName>
            <fullName evidence="20">Acetyl-coenzyme A carboxylase carboxyl transferase subunit beta</fullName>
            <shortName evidence="20">ACCase subunit beta</shortName>
            <shortName evidence="20">Acetyl-CoA carboxylase carboxyltransferase subunit beta</shortName>
        </recommendedName>
    </domain>
</protein>
<evidence type="ECO:0000313" key="24">
    <source>
        <dbReference type="Proteomes" id="UP001422759"/>
    </source>
</evidence>
<keyword evidence="7 19" id="KW-0444">Lipid biosynthesis</keyword>
<evidence type="ECO:0000256" key="7">
    <source>
        <dbReference type="ARBA" id="ARBA00022516"/>
    </source>
</evidence>
<comment type="similarity">
    <text evidence="20">Belongs to the AccD/PCCB family.</text>
</comment>
<dbReference type="PANTHER" id="PTHR42853:SF3">
    <property type="entry name" value="ACETYL-COENZYME A CARBOXYLASE CARBOXYL TRANSFERASE SUBUNIT ALPHA, CHLOROPLASTIC"/>
    <property type="match status" value="1"/>
</dbReference>
<keyword evidence="14 19" id="KW-0067">ATP-binding</keyword>